<dbReference type="AlphaFoldDB" id="A0A4R8UZY2"/>
<dbReference type="InterPro" id="IPR045079">
    <property type="entry name" value="Oxoprolinase-like"/>
</dbReference>
<comment type="caution">
    <text evidence="4">The sequence shown here is derived from an EMBL/GenBank/DDBJ whole genome shotgun (WGS) entry which is preliminary data.</text>
</comment>
<dbReference type="Pfam" id="PF01968">
    <property type="entry name" value="Hydantoinase_A"/>
    <property type="match status" value="1"/>
</dbReference>
<dbReference type="GO" id="GO:0006749">
    <property type="term" value="P:glutathione metabolic process"/>
    <property type="evidence" value="ECO:0007669"/>
    <property type="project" value="TreeGrafter"/>
</dbReference>
<dbReference type="GO" id="GO:0005829">
    <property type="term" value="C:cytosol"/>
    <property type="evidence" value="ECO:0007669"/>
    <property type="project" value="TreeGrafter"/>
</dbReference>
<dbReference type="InterPro" id="IPR008040">
    <property type="entry name" value="Hydant_A_N"/>
</dbReference>
<protein>
    <submittedName>
        <fullName evidence="4">Hydantoinase/oxoprolinase family protein</fullName>
    </submittedName>
</protein>
<dbReference type="InterPro" id="IPR002821">
    <property type="entry name" value="Hydantoinase_A"/>
</dbReference>
<sequence>MNIRIGIDVGGTFTDFLVIYPDGKRRIHKTSSVPSNPPLAVQIGLTEIAAAEHKSLEDFMAEVGLIVHGTTVTTNALLTRNGPITGLLTTEGFRDVLPMRDGTREEAYDNRLEQPVPLVPRYLRQPVGGRVDYKGDVLTALQEVDVYAAAEIFKANAVESVAISFMHSHAETSHEDRAAEIIAEVMPGAYITKSSELLAQARYYPRMSTAVLNSFAGPIISSYLSTLTELLEEAHFEGVLLLMQSNGGVATPSELAKRAALSLLSGPASGPTAGLLVTAAHGWDSCLTVDMGGTSFDAAVVKDNKPLIMTDGIIDRWRIALPMVDINTIGAGGGSIASVDEGGLLRVGPQSAGATPGPACYRRGGVNATVTDADVVLGYIDPDTFLHGQIGLDREASIQAIKNDVADPLGISVEEAAFGIYQMVNVNMATGVRDITVRRGLDPRDFPIVVAGGAGPVHAAAIARELEIPILLTPRDSSIFCAAGMLVCDFKHDYVQSSNQRLESLSDEYLVETWTGMMAEGRRTLHAEGVPDDAISYVPSVDLRYKGQWYEINVEVDPANLVSPNLAEFYASFHQLHDTLFGYSTVDMPIDLLNIRLTVVGSTPNDRVDLAATTPGSGLPEQRRRHIYSPLQRRMVEVEVYQGAAMVPLDEIEGPAIIELGTTTIVVLDEYNTIVDKNGSFVMYLRDQMLTLKARLDLS</sequence>
<reference evidence="4 5" key="1">
    <citation type="submission" date="2019-03" db="EMBL/GenBank/DDBJ databases">
        <title>Genomics of glacier-inhabiting Cryobacterium strains.</title>
        <authorList>
            <person name="Liu Q."/>
            <person name="Xin Y.-H."/>
        </authorList>
    </citation>
    <scope>NUCLEOTIDE SEQUENCE [LARGE SCALE GENOMIC DNA]</scope>
    <source>
        <strain evidence="4 5">HLT2-23</strain>
    </source>
</reference>
<evidence type="ECO:0000259" key="3">
    <source>
        <dbReference type="Pfam" id="PF19278"/>
    </source>
</evidence>
<name>A0A4R8UZY2_9MICO</name>
<dbReference type="EMBL" id="SOEY01000008">
    <property type="protein sequence ID" value="TFB75423.1"/>
    <property type="molecule type" value="Genomic_DNA"/>
</dbReference>
<accession>A0A4R8UZY2</accession>
<dbReference type="GO" id="GO:0017168">
    <property type="term" value="F:5-oxoprolinase (ATP-hydrolyzing) activity"/>
    <property type="evidence" value="ECO:0007669"/>
    <property type="project" value="TreeGrafter"/>
</dbReference>
<dbReference type="OrthoDB" id="9768323at2"/>
<evidence type="ECO:0000313" key="4">
    <source>
        <dbReference type="EMBL" id="TFB75423.1"/>
    </source>
</evidence>
<feature type="domain" description="Hydantoinase/oxoprolinase N-terminal" evidence="2">
    <location>
        <begin position="4"/>
        <end position="185"/>
    </location>
</feature>
<dbReference type="Pfam" id="PF05378">
    <property type="entry name" value="Hydant_A_N"/>
    <property type="match status" value="1"/>
</dbReference>
<dbReference type="Proteomes" id="UP000298173">
    <property type="component" value="Unassembled WGS sequence"/>
</dbReference>
<dbReference type="SUPFAM" id="SSF53067">
    <property type="entry name" value="Actin-like ATPase domain"/>
    <property type="match status" value="1"/>
</dbReference>
<evidence type="ECO:0000259" key="2">
    <source>
        <dbReference type="Pfam" id="PF05378"/>
    </source>
</evidence>
<dbReference type="InterPro" id="IPR049517">
    <property type="entry name" value="ACX-like_C"/>
</dbReference>
<feature type="domain" description="Acetophenone carboxylase-like C-terminal" evidence="3">
    <location>
        <begin position="508"/>
        <end position="678"/>
    </location>
</feature>
<dbReference type="PANTHER" id="PTHR11365:SF23">
    <property type="entry name" value="HYPOTHETICAL 5-OXOPROLINASE (EUROFUNG)-RELATED"/>
    <property type="match status" value="1"/>
</dbReference>
<dbReference type="RefSeq" id="WP_134502110.1">
    <property type="nucleotide sequence ID" value="NZ_SOEY01000008.1"/>
</dbReference>
<keyword evidence="5" id="KW-1185">Reference proteome</keyword>
<dbReference type="PANTHER" id="PTHR11365">
    <property type="entry name" value="5-OXOPROLINASE RELATED"/>
    <property type="match status" value="1"/>
</dbReference>
<proteinExistence type="predicted"/>
<dbReference type="Pfam" id="PF19278">
    <property type="entry name" value="Hydant_A_C"/>
    <property type="match status" value="1"/>
</dbReference>
<feature type="domain" description="Hydantoinase A/oxoprolinase" evidence="1">
    <location>
        <begin position="206"/>
        <end position="493"/>
    </location>
</feature>
<organism evidence="4 5">
    <name type="scientific">Cryobacterium glaciale</name>
    <dbReference type="NCBI Taxonomy" id="1259145"/>
    <lineage>
        <taxon>Bacteria</taxon>
        <taxon>Bacillati</taxon>
        <taxon>Actinomycetota</taxon>
        <taxon>Actinomycetes</taxon>
        <taxon>Micrococcales</taxon>
        <taxon>Microbacteriaceae</taxon>
        <taxon>Cryobacterium</taxon>
    </lineage>
</organism>
<dbReference type="InterPro" id="IPR043129">
    <property type="entry name" value="ATPase_NBD"/>
</dbReference>
<gene>
    <name evidence="4" type="ORF">E3O06_06275</name>
</gene>
<evidence type="ECO:0000313" key="5">
    <source>
        <dbReference type="Proteomes" id="UP000298173"/>
    </source>
</evidence>
<evidence type="ECO:0000259" key="1">
    <source>
        <dbReference type="Pfam" id="PF01968"/>
    </source>
</evidence>